<gene>
    <name evidence="1" type="ORF">CNEO_45057</name>
</gene>
<protein>
    <submittedName>
        <fullName evidence="1">Uncharacterized protein</fullName>
    </submittedName>
</protein>
<dbReference type="Proteomes" id="UP000789738">
    <property type="component" value="Unassembled WGS sequence"/>
</dbReference>
<organism evidence="1 2">
    <name type="scientific">Clostridium neonatale</name>
    <dbReference type="NCBI Taxonomy" id="137838"/>
    <lineage>
        <taxon>Bacteria</taxon>
        <taxon>Bacillati</taxon>
        <taxon>Bacillota</taxon>
        <taxon>Clostridia</taxon>
        <taxon>Eubacteriales</taxon>
        <taxon>Clostridiaceae</taxon>
        <taxon>Clostridium</taxon>
    </lineage>
</organism>
<dbReference type="AlphaFoldDB" id="A0AA86K061"/>
<proteinExistence type="predicted"/>
<evidence type="ECO:0000313" key="2">
    <source>
        <dbReference type="Proteomes" id="UP000789738"/>
    </source>
</evidence>
<name>A0AA86K061_9CLOT</name>
<reference evidence="1" key="1">
    <citation type="submission" date="2021-10" db="EMBL/GenBank/DDBJ databases">
        <authorList>
            <person name="Mesa V."/>
        </authorList>
    </citation>
    <scope>NUCLEOTIDE SEQUENCE</scope>
    <source>
        <strain evidence="1">CC3_PB</strain>
    </source>
</reference>
<dbReference type="EMBL" id="CAKJVE010000004">
    <property type="protein sequence ID" value="CAG9711080.1"/>
    <property type="molecule type" value="Genomic_DNA"/>
</dbReference>
<comment type="caution">
    <text evidence="1">The sequence shown here is derived from an EMBL/GenBank/DDBJ whole genome shotgun (WGS) entry which is preliminary data.</text>
</comment>
<evidence type="ECO:0000313" key="1">
    <source>
        <dbReference type="EMBL" id="CAG9711080.1"/>
    </source>
</evidence>
<accession>A0AA86K061</accession>
<sequence>MINKIFFNKSNWIKIIHVILFIIAGMYILESIFIRGLFSNVILACINIILSIVAFIIAFIKKEYKLIIIDFVILSITLLIFIYLIYI</sequence>